<dbReference type="CDD" id="cd00077">
    <property type="entry name" value="HDc"/>
    <property type="match status" value="1"/>
</dbReference>
<dbReference type="GO" id="GO:0004114">
    <property type="term" value="F:3',5'-cyclic-nucleotide phosphodiesterase activity"/>
    <property type="evidence" value="ECO:0007669"/>
    <property type="project" value="InterPro"/>
</dbReference>
<dbReference type="InterPro" id="IPR029063">
    <property type="entry name" value="SAM-dependent_MTases_sf"/>
</dbReference>
<comment type="similarity">
    <text evidence="1 6">Belongs to the cyclic nucleotide phosphodiesterase family.</text>
</comment>
<dbReference type="GO" id="GO:0007165">
    <property type="term" value="P:signal transduction"/>
    <property type="evidence" value="ECO:0007669"/>
    <property type="project" value="InterPro"/>
</dbReference>
<evidence type="ECO:0000256" key="4">
    <source>
        <dbReference type="ARBA" id="ARBA00022679"/>
    </source>
</evidence>
<name>A0A498SQ36_ACAVI</name>
<dbReference type="InterPro" id="IPR036971">
    <property type="entry name" value="PDEase_catalytic_dom_sf"/>
</dbReference>
<dbReference type="InterPro" id="IPR023088">
    <property type="entry name" value="PDEase"/>
</dbReference>
<keyword evidence="6" id="KW-0378">Hydrolase</keyword>
<feature type="binding site" evidence="5">
    <location>
        <position position="401"/>
    </location>
    <ligand>
        <name>Zn(2+)</name>
        <dbReference type="ChEBI" id="CHEBI:29105"/>
        <label>1</label>
    </ligand>
</feature>
<dbReference type="PANTHER" id="PTHR22809">
    <property type="entry name" value="METHYLTRANSFERASE-RELATED"/>
    <property type="match status" value="1"/>
</dbReference>
<feature type="binding site" evidence="5">
    <location>
        <position position="286"/>
    </location>
    <ligand>
        <name>Zn(2+)</name>
        <dbReference type="ChEBI" id="CHEBI:29105"/>
        <label>1</label>
    </ligand>
</feature>
<protein>
    <recommendedName>
        <fullName evidence="6">Phosphodiesterase</fullName>
        <ecNumber evidence="6">3.1.4.-</ecNumber>
    </recommendedName>
</protein>
<feature type="domain" description="PDEase" evidence="7">
    <location>
        <begin position="255"/>
        <end position="426"/>
    </location>
</feature>
<comment type="similarity">
    <text evidence="2">Belongs to the methyltransferase superfamily. METL family.</text>
</comment>
<evidence type="ECO:0000256" key="6">
    <source>
        <dbReference type="RuleBase" id="RU363067"/>
    </source>
</evidence>
<dbReference type="AlphaFoldDB" id="A0A498SQ36"/>
<evidence type="ECO:0000259" key="7">
    <source>
        <dbReference type="PROSITE" id="PS51845"/>
    </source>
</evidence>
<sequence length="426" mass="49251">MEEQRKQFGARRLNDESEVFKYNAWDDVEWKFEQEEEARNKIANQKKSPVPSQEAEYLLQNPADQWDTFYRTHKDKFFMDRNWLLTEFPELNVECRKLDDPLRVLDVGCGVGNATIPLLQASERLGKIFIYACDYSLQAVDILKQDAVRWSDRCKPFVWDITGQITEVIPAGSLDIVLCIYVLSAIPPKKQQQAVDNLVSLLKPGGIVLLKDYAQFDMTQLRFRNNRLIDENFYCRGDGTLVYFFSQDELDKLFTEATSFFLDCPTVAHYVQETHATALLIAAAVHDLDHPGRGNAFLINTQQPLALLYNDQSVLENHHIALAFQLTLQSTNNINIFAGLTREEFAALRQATVEMVLATDMSRHFEYLTKFQQVVSNLKDNEENENNVSLTICRMLIKCADIANPTREWELCEKWAMRIVEEYFDQ</sequence>
<dbReference type="InterPro" id="IPR003607">
    <property type="entry name" value="HD/PDEase_dom"/>
</dbReference>
<dbReference type="EMBL" id="UPTC01001550">
    <property type="protein sequence ID" value="VBB32124.1"/>
    <property type="molecule type" value="Genomic_DNA"/>
</dbReference>
<evidence type="ECO:0000256" key="5">
    <source>
        <dbReference type="PIRSR" id="PIRSR623088-3"/>
    </source>
</evidence>
<dbReference type="GO" id="GO:0052735">
    <property type="term" value="F:tRNA (cytidine-3-)-methyltransferase activity"/>
    <property type="evidence" value="ECO:0007669"/>
    <property type="project" value="TreeGrafter"/>
</dbReference>
<dbReference type="Proteomes" id="UP000276991">
    <property type="component" value="Unassembled WGS sequence"/>
</dbReference>
<feature type="binding site" evidence="5">
    <location>
        <position position="287"/>
    </location>
    <ligand>
        <name>Zn(2+)</name>
        <dbReference type="ChEBI" id="CHEBI:29105"/>
        <label>2</label>
    </ligand>
</feature>
<keyword evidence="9" id="KW-1185">Reference proteome</keyword>
<evidence type="ECO:0000256" key="2">
    <source>
        <dbReference type="ARBA" id="ARBA00009725"/>
    </source>
</evidence>
<evidence type="ECO:0000256" key="1">
    <source>
        <dbReference type="ARBA" id="ARBA00007648"/>
    </source>
</evidence>
<dbReference type="GO" id="GO:0046872">
    <property type="term" value="F:metal ion binding"/>
    <property type="evidence" value="ECO:0007669"/>
    <property type="project" value="UniProtKB-KW"/>
</dbReference>
<reference evidence="8 9" key="1">
    <citation type="submission" date="2018-08" db="EMBL/GenBank/DDBJ databases">
        <authorList>
            <person name="Laetsch R D."/>
            <person name="Stevens L."/>
            <person name="Kumar S."/>
            <person name="Blaxter L. M."/>
        </authorList>
    </citation>
    <scope>NUCLEOTIDE SEQUENCE [LARGE SCALE GENOMIC DNA]</scope>
</reference>
<evidence type="ECO:0000313" key="9">
    <source>
        <dbReference type="Proteomes" id="UP000276991"/>
    </source>
</evidence>
<evidence type="ECO:0000256" key="3">
    <source>
        <dbReference type="ARBA" id="ARBA00022603"/>
    </source>
</evidence>
<accession>A0A498SQ36</accession>
<dbReference type="InterPro" id="IPR013217">
    <property type="entry name" value="Methyltransf_12"/>
</dbReference>
<dbReference type="GO" id="GO:0032259">
    <property type="term" value="P:methylation"/>
    <property type="evidence" value="ECO:0007669"/>
    <property type="project" value="UniProtKB-KW"/>
</dbReference>
<dbReference type="Pfam" id="PF00233">
    <property type="entry name" value="PDEase_I"/>
    <property type="match status" value="1"/>
</dbReference>
<dbReference type="CDD" id="cd02440">
    <property type="entry name" value="AdoMet_MTases"/>
    <property type="match status" value="1"/>
</dbReference>
<dbReference type="SUPFAM" id="SSF109604">
    <property type="entry name" value="HD-domain/PDEase-like"/>
    <property type="match status" value="1"/>
</dbReference>
<dbReference type="PANTHER" id="PTHR22809:SF11">
    <property type="entry name" value="TRNA N(3)-METHYLCYTIDINE METHYLTRANSFERASE METTL2"/>
    <property type="match status" value="1"/>
</dbReference>
<keyword evidence="5 6" id="KW-0479">Metal-binding</keyword>
<feature type="binding site" evidence="5">
    <location>
        <position position="287"/>
    </location>
    <ligand>
        <name>Zn(2+)</name>
        <dbReference type="ChEBI" id="CHEBI:29105"/>
        <label>1</label>
    </ligand>
</feature>
<dbReference type="InterPro" id="IPR023174">
    <property type="entry name" value="PDEase_CS"/>
</dbReference>
<evidence type="ECO:0000313" key="8">
    <source>
        <dbReference type="EMBL" id="VBB32124.1"/>
    </source>
</evidence>
<dbReference type="Gene3D" id="1.10.1300.10">
    <property type="entry name" value="3'5'-cyclic nucleotide phosphodiesterase, catalytic domain"/>
    <property type="match status" value="1"/>
</dbReference>
<organism evidence="8 9">
    <name type="scientific">Acanthocheilonema viteae</name>
    <name type="common">Filarial nematode worm</name>
    <name type="synonym">Dipetalonema viteae</name>
    <dbReference type="NCBI Taxonomy" id="6277"/>
    <lineage>
        <taxon>Eukaryota</taxon>
        <taxon>Metazoa</taxon>
        <taxon>Ecdysozoa</taxon>
        <taxon>Nematoda</taxon>
        <taxon>Chromadorea</taxon>
        <taxon>Rhabditida</taxon>
        <taxon>Spirurina</taxon>
        <taxon>Spiruromorpha</taxon>
        <taxon>Filarioidea</taxon>
        <taxon>Onchocercidae</taxon>
        <taxon>Acanthocheilonema</taxon>
    </lineage>
</organism>
<keyword evidence="3" id="KW-0489">Methyltransferase</keyword>
<dbReference type="SUPFAM" id="SSF53335">
    <property type="entry name" value="S-adenosyl-L-methionine-dependent methyltransferases"/>
    <property type="match status" value="1"/>
</dbReference>
<proteinExistence type="inferred from homology"/>
<dbReference type="PRINTS" id="PR00387">
    <property type="entry name" value="PDIESTERASE1"/>
</dbReference>
<dbReference type="InterPro" id="IPR026113">
    <property type="entry name" value="METTL2/6/8-like"/>
</dbReference>
<keyword evidence="4" id="KW-0808">Transferase</keyword>
<dbReference type="Pfam" id="PF08242">
    <property type="entry name" value="Methyltransf_12"/>
    <property type="match status" value="1"/>
</dbReference>
<feature type="non-terminal residue" evidence="8">
    <location>
        <position position="426"/>
    </location>
</feature>
<comment type="cofactor">
    <cofactor evidence="6">
        <name>a divalent metal cation</name>
        <dbReference type="ChEBI" id="CHEBI:60240"/>
    </cofactor>
    <text evidence="6">Binds 2 divalent metal cations per subunit. Site 1 may preferentially bind zinc ions, while site 2 has a preference for magnesium and/or manganese ions.</text>
</comment>
<dbReference type="InterPro" id="IPR002073">
    <property type="entry name" value="PDEase_catalytic_dom"/>
</dbReference>
<gene>
    <name evidence="8" type="ORF">NAV_LOCUS6915</name>
</gene>
<dbReference type="PROSITE" id="PS00126">
    <property type="entry name" value="PDEASE_I_1"/>
    <property type="match status" value="1"/>
</dbReference>
<dbReference type="OrthoDB" id="417697at2759"/>
<dbReference type="PROSITE" id="PS51845">
    <property type="entry name" value="PDEASE_I_2"/>
    <property type="match status" value="1"/>
</dbReference>
<dbReference type="STRING" id="6277.A0A498SQ36"/>
<dbReference type="Gene3D" id="3.40.50.150">
    <property type="entry name" value="Vaccinia Virus protein VP39"/>
    <property type="match status" value="1"/>
</dbReference>
<dbReference type="EC" id="3.1.4.-" evidence="6"/>